<reference evidence="5" key="2">
    <citation type="submission" date="2025-04" db="UniProtKB">
        <authorList>
            <consortium name="RefSeq"/>
        </authorList>
    </citation>
    <scope>IDENTIFICATION</scope>
    <source>
        <tissue evidence="5">Leaf</tissue>
    </source>
</reference>
<organism evidence="2 3">
    <name type="scientific">Ananas comosus</name>
    <name type="common">Pineapple</name>
    <name type="synonym">Ananas ananas</name>
    <dbReference type="NCBI Taxonomy" id="4615"/>
    <lineage>
        <taxon>Eukaryota</taxon>
        <taxon>Viridiplantae</taxon>
        <taxon>Streptophyta</taxon>
        <taxon>Embryophyta</taxon>
        <taxon>Tracheophyta</taxon>
        <taxon>Spermatophyta</taxon>
        <taxon>Magnoliopsida</taxon>
        <taxon>Liliopsida</taxon>
        <taxon>Poales</taxon>
        <taxon>Bromeliaceae</taxon>
        <taxon>Bromelioideae</taxon>
        <taxon>Ananas</taxon>
    </lineage>
</organism>
<keyword evidence="1" id="KW-1133">Transmembrane helix</keyword>
<evidence type="ECO:0000313" key="5">
    <source>
        <dbReference type="RefSeq" id="XP_020100578.1"/>
    </source>
</evidence>
<evidence type="ECO:0000313" key="4">
    <source>
        <dbReference type="Proteomes" id="UP000515123"/>
    </source>
</evidence>
<dbReference type="Proteomes" id="UP000092600">
    <property type="component" value="Unassembled WGS sequence"/>
</dbReference>
<dbReference type="GeneID" id="109718654"/>
<proteinExistence type="predicted"/>
<keyword evidence="1" id="KW-0472">Membrane</keyword>
<name>A0A199VRL2_ANACO</name>
<feature type="transmembrane region" description="Helical" evidence="1">
    <location>
        <begin position="12"/>
        <end position="33"/>
    </location>
</feature>
<dbReference type="Proteomes" id="UP000515123">
    <property type="component" value="Linkage group 12"/>
</dbReference>
<accession>A0A199VRL2</accession>
<dbReference type="RefSeq" id="XP_020100578.1">
    <property type="nucleotide sequence ID" value="XM_020244989.1"/>
</dbReference>
<protein>
    <submittedName>
        <fullName evidence="5">Uncharacterized protein LOC109718654</fullName>
    </submittedName>
</protein>
<keyword evidence="1" id="KW-0812">Transmembrane</keyword>
<gene>
    <name evidence="5" type="primary">LOC109718654</name>
    <name evidence="2" type="ORF">ACMD2_11192</name>
</gene>
<evidence type="ECO:0000313" key="3">
    <source>
        <dbReference type="Proteomes" id="UP000092600"/>
    </source>
</evidence>
<evidence type="ECO:0000313" key="2">
    <source>
        <dbReference type="EMBL" id="OAY79330.1"/>
    </source>
</evidence>
<evidence type="ECO:0000256" key="1">
    <source>
        <dbReference type="SAM" id="Phobius"/>
    </source>
</evidence>
<reference evidence="2 3" key="1">
    <citation type="journal article" date="2016" name="DNA Res.">
        <title>The draft genome of MD-2 pineapple using hybrid error correction of long reads.</title>
        <authorList>
            <person name="Redwan R.M."/>
            <person name="Saidin A."/>
            <person name="Kumar S.V."/>
        </authorList>
    </citation>
    <scope>NUCLEOTIDE SEQUENCE [LARGE SCALE GENOMIC DNA]</scope>
    <source>
        <strain evidence="3">cv. MD2</strain>
        <tissue evidence="2">Leaf</tissue>
    </source>
</reference>
<dbReference type="AlphaFoldDB" id="A0A199VRL2"/>
<keyword evidence="4" id="KW-1185">Reference proteome</keyword>
<dbReference type="EMBL" id="LSRQ01001110">
    <property type="protein sequence ID" value="OAY79330.1"/>
    <property type="molecule type" value="Genomic_DNA"/>
</dbReference>
<sequence>MVMVFESPDRGDVIFCVIIVWLSIMSMIIFSSIDEPIRSRRQGKIRGPVFIGGKGCGCGACAVGAGVCGTYLS</sequence>